<evidence type="ECO:0000256" key="1">
    <source>
        <dbReference type="ARBA" id="ARBA00004613"/>
    </source>
</evidence>
<evidence type="ECO:0000256" key="6">
    <source>
        <dbReference type="RuleBase" id="RU363034"/>
    </source>
</evidence>
<proteinExistence type="predicted"/>
<dbReference type="InterPro" id="IPR001314">
    <property type="entry name" value="Peptidase_S1A"/>
</dbReference>
<evidence type="ECO:0000256" key="2">
    <source>
        <dbReference type="ARBA" id="ARBA00022525"/>
    </source>
</evidence>
<keyword evidence="6 9" id="KW-0645">Protease</keyword>
<dbReference type="FunFam" id="2.40.10.10:FF:000068">
    <property type="entry name" value="transmembrane protease serine 2"/>
    <property type="match status" value="1"/>
</dbReference>
<evidence type="ECO:0000313" key="9">
    <source>
        <dbReference type="EMBL" id="OWA51967.1"/>
    </source>
</evidence>
<dbReference type="EMBL" id="MTYJ01000246">
    <property type="protein sequence ID" value="OWA51967.1"/>
    <property type="molecule type" value="Genomic_DNA"/>
</dbReference>
<dbReference type="SMART" id="SM00020">
    <property type="entry name" value="Tryp_SPc"/>
    <property type="match status" value="1"/>
</dbReference>
<evidence type="ECO:0000256" key="5">
    <source>
        <dbReference type="ARBA" id="ARBA00023180"/>
    </source>
</evidence>
<dbReference type="PRINTS" id="PR00722">
    <property type="entry name" value="CHYMOTRYPSIN"/>
</dbReference>
<dbReference type="InterPro" id="IPR043504">
    <property type="entry name" value="Peptidase_S1_PA_chymotrypsin"/>
</dbReference>
<dbReference type="FunFam" id="2.40.10.10:FF:000054">
    <property type="entry name" value="Complement C1r subcomponent"/>
    <property type="match status" value="1"/>
</dbReference>
<dbReference type="PROSITE" id="PS00135">
    <property type="entry name" value="TRYPSIN_SER"/>
    <property type="match status" value="1"/>
</dbReference>
<keyword evidence="6" id="KW-0378">Hydrolase</keyword>
<protein>
    <submittedName>
        <fullName evidence="9">Serine protease 56</fullName>
    </submittedName>
</protein>
<evidence type="ECO:0000256" key="4">
    <source>
        <dbReference type="ARBA" id="ARBA00023157"/>
    </source>
</evidence>
<accession>A0A9X6RLL0</accession>
<dbReference type="PANTHER" id="PTHR24252">
    <property type="entry name" value="ACROSIN-RELATED"/>
    <property type="match status" value="1"/>
</dbReference>
<dbReference type="AlphaFoldDB" id="A0A9X6RLL0"/>
<dbReference type="GO" id="GO:0004252">
    <property type="term" value="F:serine-type endopeptidase activity"/>
    <property type="evidence" value="ECO:0007669"/>
    <property type="project" value="InterPro"/>
</dbReference>
<keyword evidence="6" id="KW-0720">Serine protease</keyword>
<dbReference type="InterPro" id="IPR009003">
    <property type="entry name" value="Peptidase_S1_PA"/>
</dbReference>
<feature type="domain" description="Peptidase S1" evidence="8">
    <location>
        <begin position="67"/>
        <end position="312"/>
    </location>
</feature>
<evidence type="ECO:0000256" key="7">
    <source>
        <dbReference type="SAM" id="SignalP"/>
    </source>
</evidence>
<keyword evidence="10" id="KW-1185">Reference proteome</keyword>
<name>A0A9X6RLL0_HYPEX</name>
<dbReference type="GO" id="GO:0006508">
    <property type="term" value="P:proteolysis"/>
    <property type="evidence" value="ECO:0007669"/>
    <property type="project" value="UniProtKB-KW"/>
</dbReference>
<dbReference type="Proteomes" id="UP000192578">
    <property type="component" value="Unassembled WGS sequence"/>
</dbReference>
<dbReference type="OrthoDB" id="6339452at2759"/>
<keyword evidence="5" id="KW-0325">Glycoprotein</keyword>
<sequence>MDAIFYTVMLTAHLGVCGGASVNYAHYDEQPMRHCGSVGTGSNSDLFPVTQMHHRALDKAGLVSPTIVGGSMAVRNQICWQVSIAMGCGGTIIGERTILTAAHCFVDDKGEQGILPRDVMVLTGSLHWLDTPSNDSTGCAEEFGVSAIAVHPEYDPSTSDNDIAIVKLDRAIVFEGKPCVCRMCLADQEPKVGEICVASGNGLEFEGDDSNDPLKFLNLPVRNNVYPDCSFTTNENETRSTNPDLFVCAGGIVGEDSCQGDSGGPLVCLNRDGSNLLYLAGIVSFGEGCGGPIGAQYTKVKPFLPWIRENALPDIV</sequence>
<evidence type="ECO:0000313" key="10">
    <source>
        <dbReference type="Proteomes" id="UP000192578"/>
    </source>
</evidence>
<evidence type="ECO:0000259" key="8">
    <source>
        <dbReference type="PROSITE" id="PS50240"/>
    </source>
</evidence>
<dbReference type="SUPFAM" id="SSF50494">
    <property type="entry name" value="Trypsin-like serine proteases"/>
    <property type="match status" value="1"/>
</dbReference>
<dbReference type="InterPro" id="IPR001254">
    <property type="entry name" value="Trypsin_dom"/>
</dbReference>
<organism evidence="9 10">
    <name type="scientific">Hypsibius exemplaris</name>
    <name type="common">Freshwater tardigrade</name>
    <dbReference type="NCBI Taxonomy" id="2072580"/>
    <lineage>
        <taxon>Eukaryota</taxon>
        <taxon>Metazoa</taxon>
        <taxon>Ecdysozoa</taxon>
        <taxon>Tardigrada</taxon>
        <taxon>Eutardigrada</taxon>
        <taxon>Parachela</taxon>
        <taxon>Hypsibioidea</taxon>
        <taxon>Hypsibiidae</taxon>
        <taxon>Hypsibius</taxon>
    </lineage>
</organism>
<dbReference type="GO" id="GO:0005576">
    <property type="term" value="C:extracellular region"/>
    <property type="evidence" value="ECO:0007669"/>
    <property type="project" value="UniProtKB-SubCell"/>
</dbReference>
<keyword evidence="3 7" id="KW-0732">Signal</keyword>
<dbReference type="PROSITE" id="PS50240">
    <property type="entry name" value="TRYPSIN_DOM"/>
    <property type="match status" value="1"/>
</dbReference>
<evidence type="ECO:0000256" key="3">
    <source>
        <dbReference type="ARBA" id="ARBA00022729"/>
    </source>
</evidence>
<dbReference type="Pfam" id="PF00089">
    <property type="entry name" value="Trypsin"/>
    <property type="match status" value="1"/>
</dbReference>
<dbReference type="Gene3D" id="2.40.10.10">
    <property type="entry name" value="Trypsin-like serine proteases"/>
    <property type="match status" value="1"/>
</dbReference>
<comment type="subcellular location">
    <subcellularLocation>
        <location evidence="1">Secreted</location>
    </subcellularLocation>
</comment>
<feature type="chain" id="PRO_5040882534" evidence="7">
    <location>
        <begin position="20"/>
        <end position="316"/>
    </location>
</feature>
<dbReference type="InterPro" id="IPR033116">
    <property type="entry name" value="TRYPSIN_SER"/>
</dbReference>
<dbReference type="InterPro" id="IPR018114">
    <property type="entry name" value="TRYPSIN_HIS"/>
</dbReference>
<comment type="caution">
    <text evidence="9">The sequence shown here is derived from an EMBL/GenBank/DDBJ whole genome shotgun (WGS) entry which is preliminary data.</text>
</comment>
<dbReference type="CDD" id="cd00190">
    <property type="entry name" value="Tryp_SPc"/>
    <property type="match status" value="1"/>
</dbReference>
<gene>
    <name evidence="9" type="ORF">BV898_16425</name>
</gene>
<keyword evidence="4" id="KW-1015">Disulfide bond</keyword>
<dbReference type="PROSITE" id="PS00134">
    <property type="entry name" value="TRYPSIN_HIS"/>
    <property type="match status" value="1"/>
</dbReference>
<reference evidence="10" key="1">
    <citation type="submission" date="2017-01" db="EMBL/GenBank/DDBJ databases">
        <title>Comparative genomics of anhydrobiosis in the tardigrade Hypsibius dujardini.</title>
        <authorList>
            <person name="Yoshida Y."/>
            <person name="Koutsovoulos G."/>
            <person name="Laetsch D."/>
            <person name="Stevens L."/>
            <person name="Kumar S."/>
            <person name="Horikawa D."/>
            <person name="Ishino K."/>
            <person name="Komine S."/>
            <person name="Tomita M."/>
            <person name="Blaxter M."/>
            <person name="Arakawa K."/>
        </authorList>
    </citation>
    <scope>NUCLEOTIDE SEQUENCE [LARGE SCALE GENOMIC DNA]</scope>
    <source>
        <strain evidence="10">Z151</strain>
    </source>
</reference>
<dbReference type="PANTHER" id="PTHR24252:SF7">
    <property type="entry name" value="HYALIN"/>
    <property type="match status" value="1"/>
</dbReference>
<feature type="signal peptide" evidence="7">
    <location>
        <begin position="1"/>
        <end position="19"/>
    </location>
</feature>
<keyword evidence="2" id="KW-0964">Secreted</keyword>